<proteinExistence type="predicted"/>
<dbReference type="RefSeq" id="WP_128777438.1">
    <property type="nucleotide sequence ID" value="NZ_RYFI01000008.1"/>
</dbReference>
<dbReference type="InterPro" id="IPR039422">
    <property type="entry name" value="MarR/SlyA-like"/>
</dbReference>
<evidence type="ECO:0000256" key="3">
    <source>
        <dbReference type="ARBA" id="ARBA00023015"/>
    </source>
</evidence>
<keyword evidence="5" id="KW-0804">Transcription</keyword>
<dbReference type="FunFam" id="1.10.10.10:FF:000163">
    <property type="entry name" value="MarR family transcriptional regulator"/>
    <property type="match status" value="1"/>
</dbReference>
<dbReference type="PROSITE" id="PS50995">
    <property type="entry name" value="HTH_MARR_2"/>
    <property type="match status" value="1"/>
</dbReference>
<evidence type="ECO:0000259" key="6">
    <source>
        <dbReference type="PROSITE" id="PS50995"/>
    </source>
</evidence>
<evidence type="ECO:0000256" key="4">
    <source>
        <dbReference type="ARBA" id="ARBA00023125"/>
    </source>
</evidence>
<dbReference type="GO" id="GO:0005737">
    <property type="term" value="C:cytoplasm"/>
    <property type="evidence" value="ECO:0007669"/>
    <property type="project" value="UniProtKB-SubCell"/>
</dbReference>
<dbReference type="SUPFAM" id="SSF46785">
    <property type="entry name" value="Winged helix' DNA-binding domain"/>
    <property type="match status" value="1"/>
</dbReference>
<comment type="subcellular location">
    <subcellularLocation>
        <location evidence="1">Cytoplasm</location>
    </subcellularLocation>
</comment>
<dbReference type="PRINTS" id="PR00598">
    <property type="entry name" value="HTHMARR"/>
</dbReference>
<dbReference type="Gene3D" id="1.10.10.10">
    <property type="entry name" value="Winged helix-like DNA-binding domain superfamily/Winged helix DNA-binding domain"/>
    <property type="match status" value="1"/>
</dbReference>
<organism evidence="7 8">
    <name type="scientific">Hansschlegelia zhihuaiae</name>
    <dbReference type="NCBI Taxonomy" id="405005"/>
    <lineage>
        <taxon>Bacteria</taxon>
        <taxon>Pseudomonadati</taxon>
        <taxon>Pseudomonadota</taxon>
        <taxon>Alphaproteobacteria</taxon>
        <taxon>Hyphomicrobiales</taxon>
        <taxon>Methylopilaceae</taxon>
        <taxon>Hansschlegelia</taxon>
    </lineage>
</organism>
<name>A0A4Q0MJ71_9HYPH</name>
<keyword evidence="2" id="KW-0963">Cytoplasm</keyword>
<keyword evidence="3" id="KW-0805">Transcription regulation</keyword>
<reference evidence="7 8" key="1">
    <citation type="submission" date="2018-12" db="EMBL/GenBank/DDBJ databases">
        <title>bacterium Hansschlegelia zhihuaiae S113.</title>
        <authorList>
            <person name="He J."/>
        </authorList>
    </citation>
    <scope>NUCLEOTIDE SEQUENCE [LARGE SCALE GENOMIC DNA]</scope>
    <source>
        <strain evidence="7 8">S 113</strain>
    </source>
</reference>
<dbReference type="EMBL" id="RYFI01000008">
    <property type="protein sequence ID" value="RXF73610.1"/>
    <property type="molecule type" value="Genomic_DNA"/>
</dbReference>
<protein>
    <submittedName>
        <fullName evidence="7">MarR family transcriptional regulator</fullName>
    </submittedName>
</protein>
<dbReference type="AlphaFoldDB" id="A0A4Q0MJ71"/>
<dbReference type="GO" id="GO:0003700">
    <property type="term" value="F:DNA-binding transcription factor activity"/>
    <property type="evidence" value="ECO:0007669"/>
    <property type="project" value="InterPro"/>
</dbReference>
<evidence type="ECO:0000256" key="5">
    <source>
        <dbReference type="ARBA" id="ARBA00023163"/>
    </source>
</evidence>
<dbReference type="SMART" id="SM00347">
    <property type="entry name" value="HTH_MARR"/>
    <property type="match status" value="1"/>
</dbReference>
<evidence type="ECO:0000256" key="2">
    <source>
        <dbReference type="ARBA" id="ARBA00022490"/>
    </source>
</evidence>
<keyword evidence="4" id="KW-0238">DNA-binding</keyword>
<evidence type="ECO:0000256" key="1">
    <source>
        <dbReference type="ARBA" id="ARBA00004496"/>
    </source>
</evidence>
<dbReference type="Proteomes" id="UP000289708">
    <property type="component" value="Unassembled WGS sequence"/>
</dbReference>
<dbReference type="GO" id="GO:0006950">
    <property type="term" value="P:response to stress"/>
    <property type="evidence" value="ECO:0007669"/>
    <property type="project" value="TreeGrafter"/>
</dbReference>
<accession>A0A4Q0MJ71</accession>
<dbReference type="InterPro" id="IPR036388">
    <property type="entry name" value="WH-like_DNA-bd_sf"/>
</dbReference>
<dbReference type="PANTHER" id="PTHR33164:SF5">
    <property type="entry name" value="ORGANIC HYDROPEROXIDE RESISTANCE TRANSCRIPTIONAL REGULATOR"/>
    <property type="match status" value="1"/>
</dbReference>
<feature type="domain" description="HTH marR-type" evidence="6">
    <location>
        <begin position="23"/>
        <end position="153"/>
    </location>
</feature>
<gene>
    <name evidence="7" type="ORF">EK403_10360</name>
</gene>
<comment type="caution">
    <text evidence="7">The sequence shown here is derived from an EMBL/GenBank/DDBJ whole genome shotgun (WGS) entry which is preliminary data.</text>
</comment>
<dbReference type="Pfam" id="PF22381">
    <property type="entry name" value="Staph_reg_Sar_Rot"/>
    <property type="match status" value="1"/>
</dbReference>
<sequence length="165" mass="18553">MPITDPKPTEPESDDRFDSLRLENQLCFGLYAAAHAMNRAYRVSLGPLGLTYPQYLTLLALWEEDRQSVSELGQRLRLDSGTLTPVLKRLESAGLVSRSRSRADEREVEITLTERGRSLRLDALGVRHDIVCRLGMSEDAILRLRRDIDEMLKRLDGADACAPSA</sequence>
<dbReference type="PANTHER" id="PTHR33164">
    <property type="entry name" value="TRANSCRIPTIONAL REGULATOR, MARR FAMILY"/>
    <property type="match status" value="1"/>
</dbReference>
<dbReference type="GO" id="GO:0003677">
    <property type="term" value="F:DNA binding"/>
    <property type="evidence" value="ECO:0007669"/>
    <property type="project" value="UniProtKB-KW"/>
</dbReference>
<evidence type="ECO:0000313" key="7">
    <source>
        <dbReference type="EMBL" id="RXF73610.1"/>
    </source>
</evidence>
<dbReference type="InterPro" id="IPR000835">
    <property type="entry name" value="HTH_MarR-typ"/>
</dbReference>
<dbReference type="OrthoDB" id="9806864at2"/>
<dbReference type="InterPro" id="IPR055166">
    <property type="entry name" value="Transc_reg_Sar_Rot_HTH"/>
</dbReference>
<evidence type="ECO:0000313" key="8">
    <source>
        <dbReference type="Proteomes" id="UP000289708"/>
    </source>
</evidence>
<dbReference type="InterPro" id="IPR036390">
    <property type="entry name" value="WH_DNA-bd_sf"/>
</dbReference>
<keyword evidence="8" id="KW-1185">Reference proteome</keyword>